<dbReference type="PANTHER" id="PTHR43864:SF1">
    <property type="entry name" value="XANTHINE PHOSPHORIBOSYLTRANSFERASE"/>
    <property type="match status" value="1"/>
</dbReference>
<evidence type="ECO:0000256" key="5">
    <source>
        <dbReference type="HAMAP-Rule" id="MF_01184"/>
    </source>
</evidence>
<evidence type="ECO:0000256" key="2">
    <source>
        <dbReference type="ARBA" id="ARBA00022676"/>
    </source>
</evidence>
<dbReference type="EMBL" id="JACOPQ010000003">
    <property type="protein sequence ID" value="MBC5736458.1"/>
    <property type="molecule type" value="Genomic_DNA"/>
</dbReference>
<comment type="pathway">
    <text evidence="5">Purine metabolism; XMP biosynthesis via salvage pathway; XMP from xanthine: step 1/1.</text>
</comment>
<dbReference type="AlphaFoldDB" id="A0A8J6MGA4"/>
<dbReference type="InterPro" id="IPR050118">
    <property type="entry name" value="Pur/Pyrimidine_PRTase"/>
</dbReference>
<comment type="caution">
    <text evidence="8">The sequence shown here is derived from an EMBL/GenBank/DDBJ whole genome shotgun (WGS) entry which is preliminary data.</text>
</comment>
<dbReference type="GO" id="GO:0000310">
    <property type="term" value="F:xanthine phosphoribosyltransferase activity"/>
    <property type="evidence" value="ECO:0007669"/>
    <property type="project" value="UniProtKB-UniRule"/>
</dbReference>
<dbReference type="GO" id="GO:0006166">
    <property type="term" value="P:purine ribonucleoside salvage"/>
    <property type="evidence" value="ECO:0007669"/>
    <property type="project" value="UniProtKB-KW"/>
</dbReference>
<name>A0A8J6MGA4_9FIRM</name>
<dbReference type="InterPro" id="IPR029057">
    <property type="entry name" value="PRTase-like"/>
</dbReference>
<dbReference type="InterPro" id="IPR000836">
    <property type="entry name" value="PRTase_dom"/>
</dbReference>
<sequence length="191" mass="20980">MDELKRRILSDAEVGEGDIIRVDMFLNHCMDMDLVEKAGSALAKRFKGEKITKVLTAESSGIAVACFVGRALDVPVIYAKKFQTGYIDPEVYSTETHSFSLEKSYTLRVSRRYLEEDDRVLLVDDILANGQAILGLAEIVSKAGAEVSGVAVAIEKAMQEGGKVLRRMGLRVEALATVERIEDGRIILADD</sequence>
<evidence type="ECO:0000259" key="7">
    <source>
        <dbReference type="Pfam" id="PF00156"/>
    </source>
</evidence>
<keyword evidence="1 5" id="KW-0963">Cytoplasm</keyword>
<keyword evidence="9" id="KW-1185">Reference proteome</keyword>
<dbReference type="NCBIfam" id="TIGR01744">
    <property type="entry name" value="XPRTase"/>
    <property type="match status" value="1"/>
</dbReference>
<comment type="similarity">
    <text evidence="5">Belongs to the purine/pyrimidine phosphoribosyltransferase family. Xpt subfamily.</text>
</comment>
<dbReference type="Pfam" id="PF00156">
    <property type="entry name" value="Pribosyltran"/>
    <property type="match status" value="1"/>
</dbReference>
<comment type="subcellular location">
    <subcellularLocation>
        <location evidence="5">Cytoplasm</location>
    </subcellularLocation>
</comment>
<keyword evidence="3 5" id="KW-0808">Transferase</keyword>
<feature type="binding site" evidence="5">
    <location>
        <position position="27"/>
    </location>
    <ligand>
        <name>xanthine</name>
        <dbReference type="ChEBI" id="CHEBI:17712"/>
    </ligand>
</feature>
<evidence type="ECO:0000313" key="9">
    <source>
        <dbReference type="Proteomes" id="UP000607645"/>
    </source>
</evidence>
<dbReference type="GO" id="GO:0046110">
    <property type="term" value="P:xanthine metabolic process"/>
    <property type="evidence" value="ECO:0007669"/>
    <property type="project" value="UniProtKB-UniRule"/>
</dbReference>
<comment type="function">
    <text evidence="5">Converts the preformed base xanthine, a product of nucleic acid breakdown, to xanthosine 5'-monophosphate (XMP), so it can be reused for RNA or DNA synthesis.</text>
</comment>
<dbReference type="PANTHER" id="PTHR43864">
    <property type="entry name" value="HYPOXANTHINE/GUANINE PHOSPHORIBOSYLTRANSFERASE"/>
    <property type="match status" value="1"/>
</dbReference>
<dbReference type="RefSeq" id="WP_155148110.1">
    <property type="nucleotide sequence ID" value="NZ_JACOPQ010000003.1"/>
</dbReference>
<dbReference type="InterPro" id="IPR010079">
    <property type="entry name" value="Xanthine_PRibTrfase"/>
</dbReference>
<feature type="domain" description="Phosphoribosyltransferase" evidence="7">
    <location>
        <begin position="38"/>
        <end position="159"/>
    </location>
</feature>
<organism evidence="8 9">
    <name type="scientific">Lawsonibacter faecis</name>
    <dbReference type="NCBI Taxonomy" id="2763052"/>
    <lineage>
        <taxon>Bacteria</taxon>
        <taxon>Bacillati</taxon>
        <taxon>Bacillota</taxon>
        <taxon>Clostridia</taxon>
        <taxon>Eubacteriales</taxon>
        <taxon>Oscillospiraceae</taxon>
        <taxon>Lawsonibacter</taxon>
    </lineage>
</organism>
<evidence type="ECO:0000256" key="6">
    <source>
        <dbReference type="NCBIfam" id="TIGR01744"/>
    </source>
</evidence>
<feature type="binding site" evidence="5">
    <location>
        <position position="156"/>
    </location>
    <ligand>
        <name>xanthine</name>
        <dbReference type="ChEBI" id="CHEBI:17712"/>
    </ligand>
</feature>
<comment type="caution">
    <text evidence="5">Lacks conserved residue(s) required for the propagation of feature annotation.</text>
</comment>
<accession>A0A8J6MGA4</accession>
<dbReference type="GO" id="GO:0005737">
    <property type="term" value="C:cytoplasm"/>
    <property type="evidence" value="ECO:0007669"/>
    <property type="project" value="UniProtKB-SubCell"/>
</dbReference>
<reference evidence="8" key="1">
    <citation type="submission" date="2020-08" db="EMBL/GenBank/DDBJ databases">
        <title>Genome public.</title>
        <authorList>
            <person name="Liu C."/>
            <person name="Sun Q."/>
        </authorList>
    </citation>
    <scope>NUCLEOTIDE SEQUENCE</scope>
    <source>
        <strain evidence="8">NSJ-52</strain>
    </source>
</reference>
<dbReference type="Gene3D" id="3.40.50.2020">
    <property type="match status" value="1"/>
</dbReference>
<keyword evidence="4 5" id="KW-0660">Purine salvage</keyword>
<dbReference type="CDD" id="cd06223">
    <property type="entry name" value="PRTases_typeI"/>
    <property type="match status" value="1"/>
</dbReference>
<gene>
    <name evidence="5" type="primary">xpt</name>
    <name evidence="8" type="ORF">H8S62_05490</name>
</gene>
<evidence type="ECO:0000313" key="8">
    <source>
        <dbReference type="EMBL" id="MBC5736458.1"/>
    </source>
</evidence>
<feature type="binding site" evidence="5">
    <location>
        <begin position="128"/>
        <end position="132"/>
    </location>
    <ligand>
        <name>5-phospho-alpha-D-ribose 1-diphosphate</name>
        <dbReference type="ChEBI" id="CHEBI:58017"/>
    </ligand>
</feature>
<comment type="catalytic activity">
    <reaction evidence="5">
        <text>XMP + diphosphate = xanthine + 5-phospho-alpha-D-ribose 1-diphosphate</text>
        <dbReference type="Rhea" id="RHEA:10800"/>
        <dbReference type="ChEBI" id="CHEBI:17712"/>
        <dbReference type="ChEBI" id="CHEBI:33019"/>
        <dbReference type="ChEBI" id="CHEBI:57464"/>
        <dbReference type="ChEBI" id="CHEBI:58017"/>
        <dbReference type="EC" id="2.4.2.22"/>
    </reaction>
</comment>
<dbReference type="UniPathway" id="UPA00602">
    <property type="reaction ID" value="UER00658"/>
</dbReference>
<dbReference type="GO" id="GO:0032265">
    <property type="term" value="P:XMP salvage"/>
    <property type="evidence" value="ECO:0007669"/>
    <property type="project" value="UniProtKB-UniRule"/>
</dbReference>
<protein>
    <recommendedName>
        <fullName evidence="5 6">Xanthine phosphoribosyltransferase</fullName>
        <shortName evidence="5">XPRTase</shortName>
        <ecNumber evidence="5 6">2.4.2.22</ecNumber>
    </recommendedName>
</protein>
<dbReference type="HAMAP" id="MF_01184">
    <property type="entry name" value="XPRTase"/>
    <property type="match status" value="1"/>
</dbReference>
<dbReference type="NCBIfam" id="NF006671">
    <property type="entry name" value="PRK09219.1"/>
    <property type="match status" value="1"/>
</dbReference>
<dbReference type="Proteomes" id="UP000607645">
    <property type="component" value="Unassembled WGS sequence"/>
</dbReference>
<keyword evidence="2 5" id="KW-0328">Glycosyltransferase</keyword>
<evidence type="ECO:0000256" key="4">
    <source>
        <dbReference type="ARBA" id="ARBA00022726"/>
    </source>
</evidence>
<comment type="subunit">
    <text evidence="5">Homodimer.</text>
</comment>
<dbReference type="EC" id="2.4.2.22" evidence="5 6"/>
<proteinExistence type="inferred from homology"/>
<evidence type="ECO:0000256" key="1">
    <source>
        <dbReference type="ARBA" id="ARBA00022490"/>
    </source>
</evidence>
<dbReference type="SUPFAM" id="SSF53271">
    <property type="entry name" value="PRTase-like"/>
    <property type="match status" value="1"/>
</dbReference>
<evidence type="ECO:0000256" key="3">
    <source>
        <dbReference type="ARBA" id="ARBA00022679"/>
    </source>
</evidence>